<organism evidence="1 2">
    <name type="scientific">Ilyodon furcidens</name>
    <name type="common">goldbreast splitfin</name>
    <dbReference type="NCBI Taxonomy" id="33524"/>
    <lineage>
        <taxon>Eukaryota</taxon>
        <taxon>Metazoa</taxon>
        <taxon>Chordata</taxon>
        <taxon>Craniata</taxon>
        <taxon>Vertebrata</taxon>
        <taxon>Euteleostomi</taxon>
        <taxon>Actinopterygii</taxon>
        <taxon>Neopterygii</taxon>
        <taxon>Teleostei</taxon>
        <taxon>Neoteleostei</taxon>
        <taxon>Acanthomorphata</taxon>
        <taxon>Ovalentaria</taxon>
        <taxon>Atherinomorphae</taxon>
        <taxon>Cyprinodontiformes</taxon>
        <taxon>Goodeidae</taxon>
        <taxon>Ilyodon</taxon>
    </lineage>
</organism>
<evidence type="ECO:0000313" key="2">
    <source>
        <dbReference type="Proteomes" id="UP001482620"/>
    </source>
</evidence>
<dbReference type="EMBL" id="JAHRIQ010039383">
    <property type="protein sequence ID" value="MEQ2234325.1"/>
    <property type="molecule type" value="Genomic_DNA"/>
</dbReference>
<keyword evidence="2" id="KW-1185">Reference proteome</keyword>
<name>A0ABV0TN61_9TELE</name>
<dbReference type="Proteomes" id="UP001482620">
    <property type="component" value="Unassembled WGS sequence"/>
</dbReference>
<sequence length="104" mass="11964">MPDTNTALHAQERNDVGSRWRLQQCMADRKHWKVRLHFSKHDAHYALCNIRDAKCTASSRNTSNLRRHLVEHQIFVKDEACTIFVSLRSTATTPSFSIVSPPAF</sequence>
<accession>A0ABV0TN61</accession>
<proteinExistence type="predicted"/>
<protein>
    <recommendedName>
        <fullName evidence="3">BED-type domain-containing protein</fullName>
    </recommendedName>
</protein>
<gene>
    <name evidence="1" type="ORF">ILYODFUR_030741</name>
</gene>
<comment type="caution">
    <text evidence="1">The sequence shown here is derived from an EMBL/GenBank/DDBJ whole genome shotgun (WGS) entry which is preliminary data.</text>
</comment>
<evidence type="ECO:0000313" key="1">
    <source>
        <dbReference type="EMBL" id="MEQ2234325.1"/>
    </source>
</evidence>
<evidence type="ECO:0008006" key="3">
    <source>
        <dbReference type="Google" id="ProtNLM"/>
    </source>
</evidence>
<reference evidence="1 2" key="1">
    <citation type="submission" date="2021-06" db="EMBL/GenBank/DDBJ databases">
        <authorList>
            <person name="Palmer J.M."/>
        </authorList>
    </citation>
    <scope>NUCLEOTIDE SEQUENCE [LARGE SCALE GENOMIC DNA]</scope>
    <source>
        <strain evidence="2">if_2019</strain>
        <tissue evidence="1">Muscle</tissue>
    </source>
</reference>